<sequence>MGHFPVYQVLLRGPTKIEYLFLSESQHPVPSPAPSAETLASINTHSGTGSGGSPPKAAIARFDLVSEHLTQLHAHLLRPMGVETPPADIAAAVEAFVSRRDALEQTFGVSVDRALEEEVRRSIDRVLAPGSRTDASPARGRLTAGPHGQTAGGPPTGSSAVRGPFRAGGW</sequence>
<gene>
    <name evidence="2" type="ORF">TAE01_18080</name>
</gene>
<proteinExistence type="predicted"/>
<feature type="region of interest" description="Disordered" evidence="1">
    <location>
        <begin position="126"/>
        <end position="170"/>
    </location>
</feature>
<name>A0A512D0K6_9MICO</name>
<evidence type="ECO:0000256" key="1">
    <source>
        <dbReference type="SAM" id="MobiDB-lite"/>
    </source>
</evidence>
<accession>A0A512D0K6</accession>
<reference evidence="2 3" key="1">
    <citation type="submission" date="2019-07" db="EMBL/GenBank/DDBJ databases">
        <title>Whole genome shotgun sequence of Terrabacter aerolatus NBRC 106305.</title>
        <authorList>
            <person name="Hosoyama A."/>
            <person name="Uohara A."/>
            <person name="Ohji S."/>
            <person name="Ichikawa N."/>
        </authorList>
    </citation>
    <scope>NUCLEOTIDE SEQUENCE [LARGE SCALE GENOMIC DNA]</scope>
    <source>
        <strain evidence="2 3">NBRC 106305</strain>
    </source>
</reference>
<dbReference type="AlphaFoldDB" id="A0A512D0K6"/>
<keyword evidence="3" id="KW-1185">Reference proteome</keyword>
<protein>
    <submittedName>
        <fullName evidence="2">Uncharacterized protein</fullName>
    </submittedName>
</protein>
<feature type="region of interest" description="Disordered" evidence="1">
    <location>
        <begin position="30"/>
        <end position="55"/>
    </location>
</feature>
<organism evidence="2 3">
    <name type="scientific">Terrabacter aerolatus</name>
    <dbReference type="NCBI Taxonomy" id="422442"/>
    <lineage>
        <taxon>Bacteria</taxon>
        <taxon>Bacillati</taxon>
        <taxon>Actinomycetota</taxon>
        <taxon>Actinomycetes</taxon>
        <taxon>Micrococcales</taxon>
        <taxon>Intrasporangiaceae</taxon>
        <taxon>Terrabacter</taxon>
    </lineage>
</organism>
<evidence type="ECO:0000313" key="3">
    <source>
        <dbReference type="Proteomes" id="UP000321534"/>
    </source>
</evidence>
<comment type="caution">
    <text evidence="2">The sequence shown here is derived from an EMBL/GenBank/DDBJ whole genome shotgun (WGS) entry which is preliminary data.</text>
</comment>
<evidence type="ECO:0000313" key="2">
    <source>
        <dbReference type="EMBL" id="GEO29998.1"/>
    </source>
</evidence>
<dbReference type="Proteomes" id="UP000321534">
    <property type="component" value="Unassembled WGS sequence"/>
</dbReference>
<dbReference type="EMBL" id="BJYX01000007">
    <property type="protein sequence ID" value="GEO29998.1"/>
    <property type="molecule type" value="Genomic_DNA"/>
</dbReference>